<dbReference type="InterPro" id="IPR007392">
    <property type="entry name" value="GD_AH_second"/>
</dbReference>
<dbReference type="GO" id="GO:0016829">
    <property type="term" value="F:lyase activity"/>
    <property type="evidence" value="ECO:0007669"/>
    <property type="project" value="UniProtKB-KW"/>
</dbReference>
<feature type="domain" description="SAF" evidence="3">
    <location>
        <begin position="17"/>
        <end position="88"/>
    </location>
</feature>
<dbReference type="GO" id="GO:0019698">
    <property type="term" value="P:D-galacturonate catabolic process"/>
    <property type="evidence" value="ECO:0007669"/>
    <property type="project" value="TreeGrafter"/>
</dbReference>
<proteinExistence type="inferred from homology"/>
<accession>A0A975YMC7</accession>
<protein>
    <submittedName>
        <fullName evidence="4">Altronate dehydratase family protein</fullName>
    </submittedName>
</protein>
<evidence type="ECO:0000256" key="1">
    <source>
        <dbReference type="ARBA" id="ARBA00010986"/>
    </source>
</evidence>
<dbReference type="CDD" id="cd11613">
    <property type="entry name" value="SAF_AH_GD"/>
    <property type="match status" value="1"/>
</dbReference>
<dbReference type="Proteomes" id="UP000694232">
    <property type="component" value="Chromosome 2"/>
</dbReference>
<dbReference type="InterPro" id="IPR044144">
    <property type="entry name" value="SAF_UxaA/GarD"/>
</dbReference>
<sequence>MHKEGNVNSLLKIHPQDNVAVALSDLTAGTTVEIDQQSITLQDDIPQAHKVALKDFACDDLIVKYGAPIGHAVTAISAGTRVDQDNIRTNLKELSDYQYQPDFQSIDSTLHDTPVELYRRYNGEVGIRNELWIIPTVGCVNAMARMMKKQLESQADMTQIDGVNVFTHQYGCSQLGDDHQNTKTLLQNLAKHPNAGGVLVVGLGCENNQLNAFRESLGDYDPDRIEFMICQKHDDEVETGVGLLRKLYDKMMTDQRQPGFLHEVRFGLECGGSDGFSGITANPLLGRFSDYLVAHGGTTVLTEVPEMFGAEHILMSRCIDKTTFENTVGMINNFKQYFIDHNQPIYENPSPGNKAGGISTLEEKSLGCTQKAGRSQVMDVLSYGERLTKPGLNLLSAPGNDAIATSALAMAGCHMVLFSTGRGTPYGGPVPTLKLATNSDLAKRKPHWIDFNAGALIEGISMDELLECFIERVAAFVNGQQTCNERNDFREIAIFKSGVTL</sequence>
<reference evidence="4" key="1">
    <citation type="submission" date="2021-06" db="EMBL/GenBank/DDBJ databases">
        <title>Vibrio nov. sp., novel gut bacterium isolated from Yellow Sea oyster.</title>
        <authorList>
            <person name="Muhammad N."/>
            <person name="Nguyen T.H."/>
            <person name="Lee Y.-J."/>
            <person name="Ko J."/>
            <person name="Kim S.-G."/>
        </authorList>
    </citation>
    <scope>NUCLEOTIDE SEQUENCE</scope>
    <source>
        <strain evidence="4">OG9-811</strain>
    </source>
</reference>
<keyword evidence="2" id="KW-0456">Lyase</keyword>
<dbReference type="Pfam" id="PF08666">
    <property type="entry name" value="SAF"/>
    <property type="match status" value="1"/>
</dbReference>
<dbReference type="InterPro" id="IPR052172">
    <property type="entry name" value="UxaA_altronate/galactarate_dh"/>
</dbReference>
<dbReference type="PANTHER" id="PTHR30536:SF5">
    <property type="entry name" value="ALTRONATE DEHYDRATASE"/>
    <property type="match status" value="1"/>
</dbReference>
<dbReference type="AlphaFoldDB" id="A0A975YMC7"/>
<dbReference type="InterPro" id="IPR013974">
    <property type="entry name" value="SAF"/>
</dbReference>
<evidence type="ECO:0000259" key="3">
    <source>
        <dbReference type="SMART" id="SM00858"/>
    </source>
</evidence>
<comment type="similarity">
    <text evidence="1">Belongs to the UxaA family.</text>
</comment>
<dbReference type="KEGG" id="vos:KNV97_00725"/>
<dbReference type="PANTHER" id="PTHR30536">
    <property type="entry name" value="ALTRONATE/GALACTARATE DEHYDRATASE"/>
    <property type="match status" value="1"/>
</dbReference>
<evidence type="ECO:0000313" key="5">
    <source>
        <dbReference type="Proteomes" id="UP000694232"/>
    </source>
</evidence>
<name>A0A975YMC7_9VIBR</name>
<dbReference type="Pfam" id="PF20629">
    <property type="entry name" value="GD_AH_C"/>
    <property type="match status" value="1"/>
</dbReference>
<gene>
    <name evidence="4" type="ORF">KNV97_00725</name>
</gene>
<dbReference type="InterPro" id="IPR048332">
    <property type="entry name" value="GD_AH_C"/>
</dbReference>
<evidence type="ECO:0000313" key="4">
    <source>
        <dbReference type="EMBL" id="QXO16504.1"/>
    </source>
</evidence>
<evidence type="ECO:0000256" key="2">
    <source>
        <dbReference type="ARBA" id="ARBA00023239"/>
    </source>
</evidence>
<dbReference type="Pfam" id="PF04295">
    <property type="entry name" value="GD_AH_second"/>
    <property type="match status" value="1"/>
</dbReference>
<dbReference type="SMART" id="SM00858">
    <property type="entry name" value="SAF"/>
    <property type="match status" value="1"/>
</dbReference>
<dbReference type="EMBL" id="CP076642">
    <property type="protein sequence ID" value="QXO16504.1"/>
    <property type="molecule type" value="Genomic_DNA"/>
</dbReference>
<keyword evidence="5" id="KW-1185">Reference proteome</keyword>
<organism evidence="4 5">
    <name type="scientific">Vibrio ostreae</name>
    <dbReference type="NCBI Taxonomy" id="2841925"/>
    <lineage>
        <taxon>Bacteria</taxon>
        <taxon>Pseudomonadati</taxon>
        <taxon>Pseudomonadota</taxon>
        <taxon>Gammaproteobacteria</taxon>
        <taxon>Vibrionales</taxon>
        <taxon>Vibrionaceae</taxon>
        <taxon>Vibrio</taxon>
    </lineage>
</organism>